<feature type="compositionally biased region" description="Polar residues" evidence="1">
    <location>
        <begin position="29"/>
        <end position="39"/>
    </location>
</feature>
<evidence type="ECO:0000313" key="2">
    <source>
        <dbReference type="EMBL" id="POW13960.1"/>
    </source>
</evidence>
<feature type="compositionally biased region" description="Low complexity" evidence="1">
    <location>
        <begin position="1"/>
        <end position="17"/>
    </location>
</feature>
<feature type="compositionally biased region" description="Polar residues" evidence="1">
    <location>
        <begin position="235"/>
        <end position="253"/>
    </location>
</feature>
<proteinExistence type="predicted"/>
<evidence type="ECO:0000313" key="3">
    <source>
        <dbReference type="Proteomes" id="UP000239156"/>
    </source>
</evidence>
<sequence>MATAPSPNQSLPLNPSPTQNETAPDAQPDTGNVQATSALDTLKGPAPSLEAYANFNSSSPPTLLRSERRHAGKQEYVTSCSKLKEILQQALGLSASIPVPPATIISGLREIHEQCRKRKQDVSEGKPIPPEDLIDLTNEPDEENDMEKFPQGSSASKTSSKRRRMEDNKLSEEQNISISLPTKPSDPSPPLGERNLHDHGAAKDVVQSPIKHASPPTTQDTVGVTPDPAGLAPSPSLTLTGPEVTSTPLSLISANHGADTATSIPSSTEPKIPINPASTSSTAPDVNPSSLSQPGSNSTGPVGVTNHPDGLAPPPPPSSFSSRPHPRIQMPTPLPLRIQTPPPPPLHPRPGNLNRQKFKQAHLAVHAFIDCRAKSMHKRTPPPELPQFALVQSEASHTAWLKDIQKYLDTILLPSHDEPWYSHPSKFILSRWSNCIASSIQLTAQEHTVKPSSLSDLNHDNLDSHLRILEYLNGCKTSSSASNSEDGKFRNDMTLKPFQALVVQKKELDKHRSRHNYTPLICLYLVAGVRGLILAPNNRQFASGALALGFLSAVEHIFNKNIPRHEGLEPVWKRLGAYIDNLFIEAFLTPNCLLISASHK</sequence>
<dbReference type="VEuPathDB" id="FungiDB:PSTT_03278"/>
<feature type="region of interest" description="Disordered" evidence="1">
    <location>
        <begin position="114"/>
        <end position="353"/>
    </location>
</feature>
<feature type="compositionally biased region" description="Acidic residues" evidence="1">
    <location>
        <begin position="132"/>
        <end position="145"/>
    </location>
</feature>
<dbReference type="AlphaFoldDB" id="A0A2S4VWU6"/>
<feature type="compositionally biased region" description="Polar residues" evidence="1">
    <location>
        <begin position="276"/>
        <end position="300"/>
    </location>
</feature>
<accession>A0A2S4VWU6</accession>
<organism evidence="2 3">
    <name type="scientific">Puccinia striiformis</name>
    <dbReference type="NCBI Taxonomy" id="27350"/>
    <lineage>
        <taxon>Eukaryota</taxon>
        <taxon>Fungi</taxon>
        <taxon>Dikarya</taxon>
        <taxon>Basidiomycota</taxon>
        <taxon>Pucciniomycotina</taxon>
        <taxon>Pucciniomycetes</taxon>
        <taxon>Pucciniales</taxon>
        <taxon>Pucciniaceae</taxon>
        <taxon>Puccinia</taxon>
    </lineage>
</organism>
<protein>
    <submittedName>
        <fullName evidence="2">Uncharacterized protein</fullName>
    </submittedName>
</protein>
<feature type="compositionally biased region" description="Basic and acidic residues" evidence="1">
    <location>
        <begin position="114"/>
        <end position="124"/>
    </location>
</feature>
<reference evidence="2" key="1">
    <citation type="submission" date="2017-12" db="EMBL/GenBank/DDBJ databases">
        <title>Gene loss provides genomic basis for host adaptation in cereal stripe rust fungi.</title>
        <authorList>
            <person name="Xia C."/>
        </authorList>
    </citation>
    <scope>NUCLEOTIDE SEQUENCE [LARGE SCALE GENOMIC DNA]</scope>
    <source>
        <strain evidence="2">93-210</strain>
    </source>
</reference>
<feature type="compositionally biased region" description="Polar residues" evidence="1">
    <location>
        <begin position="260"/>
        <end position="269"/>
    </location>
</feature>
<feature type="region of interest" description="Disordered" evidence="1">
    <location>
        <begin position="1"/>
        <end position="70"/>
    </location>
</feature>
<dbReference type="EMBL" id="PKSL01000021">
    <property type="protein sequence ID" value="POW13960.1"/>
    <property type="molecule type" value="Genomic_DNA"/>
</dbReference>
<feature type="compositionally biased region" description="Polar residues" evidence="1">
    <location>
        <begin position="173"/>
        <end position="182"/>
    </location>
</feature>
<keyword evidence="3" id="KW-1185">Reference proteome</keyword>
<evidence type="ECO:0000256" key="1">
    <source>
        <dbReference type="SAM" id="MobiDB-lite"/>
    </source>
</evidence>
<name>A0A2S4VWU6_9BASI</name>
<dbReference type="Proteomes" id="UP000239156">
    <property type="component" value="Unassembled WGS sequence"/>
</dbReference>
<comment type="caution">
    <text evidence="2">The sequence shown here is derived from an EMBL/GenBank/DDBJ whole genome shotgun (WGS) entry which is preliminary data.</text>
</comment>
<gene>
    <name evidence="2" type="ORF">PSTT_03278</name>
</gene>